<dbReference type="EC" id="1.11.1.-" evidence="1"/>
<gene>
    <name evidence="1" type="ORF">ACFQE5_13350</name>
</gene>
<keyword evidence="1" id="KW-0575">Peroxidase</keyword>
<dbReference type="EMBL" id="JBHSQW010000026">
    <property type="protein sequence ID" value="MFC5995198.1"/>
    <property type="molecule type" value="Genomic_DNA"/>
</dbReference>
<evidence type="ECO:0000313" key="2">
    <source>
        <dbReference type="Proteomes" id="UP001596302"/>
    </source>
</evidence>
<dbReference type="SUPFAM" id="SSF82784">
    <property type="entry name" value="OsmC-like"/>
    <property type="match status" value="1"/>
</dbReference>
<dbReference type="GO" id="GO:0004601">
    <property type="term" value="F:peroxidase activity"/>
    <property type="evidence" value="ECO:0007669"/>
    <property type="project" value="UniProtKB-KW"/>
</dbReference>
<proteinExistence type="predicted"/>
<dbReference type="InterPro" id="IPR052924">
    <property type="entry name" value="OsmC/Ohr_hydroprdx_reductase"/>
</dbReference>
<keyword evidence="2" id="KW-1185">Reference proteome</keyword>
<protein>
    <submittedName>
        <fullName evidence="1">OsmC family protein</fullName>
        <ecNumber evidence="1">1.11.1.-</ecNumber>
    </submittedName>
</protein>
<sequence>MSAADFQTSVRPEIPASQPQLKYARSRSVWEGKMKSRLQIRHFSHFYTGEPEHVGGDNSAPTPMEYVVASFNGCLTIVIEMVAKELGVPLEAIEMETEGAIDQRGVFGTAPVSPHFNRVINRTRVRTSAGQEALDEVRRRVMRRCPAFNLIRDAGVPIELDWVAEPTTSGSWREPSPQGAAR</sequence>
<dbReference type="Pfam" id="PF02566">
    <property type="entry name" value="OsmC"/>
    <property type="match status" value="1"/>
</dbReference>
<dbReference type="PANTHER" id="PTHR35368:SF1">
    <property type="entry name" value="HYDROPEROXIDE REDUCTASE"/>
    <property type="match status" value="1"/>
</dbReference>
<dbReference type="InterPro" id="IPR036102">
    <property type="entry name" value="OsmC/Ohrsf"/>
</dbReference>
<reference evidence="2" key="1">
    <citation type="journal article" date="2019" name="Int. J. Syst. Evol. Microbiol.">
        <title>The Global Catalogue of Microorganisms (GCM) 10K type strain sequencing project: providing services to taxonomists for standard genome sequencing and annotation.</title>
        <authorList>
            <consortium name="The Broad Institute Genomics Platform"/>
            <consortium name="The Broad Institute Genome Sequencing Center for Infectious Disease"/>
            <person name="Wu L."/>
            <person name="Ma J."/>
        </authorList>
    </citation>
    <scope>NUCLEOTIDE SEQUENCE [LARGE SCALE GENOMIC DNA]</scope>
    <source>
        <strain evidence="2">CCM 8391</strain>
    </source>
</reference>
<evidence type="ECO:0000313" key="1">
    <source>
        <dbReference type="EMBL" id="MFC5995198.1"/>
    </source>
</evidence>
<keyword evidence="1" id="KW-0560">Oxidoreductase</keyword>
<organism evidence="1 2">
    <name type="scientific">Pseudonocardia hispaniensis</name>
    <dbReference type="NCBI Taxonomy" id="904933"/>
    <lineage>
        <taxon>Bacteria</taxon>
        <taxon>Bacillati</taxon>
        <taxon>Actinomycetota</taxon>
        <taxon>Actinomycetes</taxon>
        <taxon>Pseudonocardiales</taxon>
        <taxon>Pseudonocardiaceae</taxon>
        <taxon>Pseudonocardia</taxon>
    </lineage>
</organism>
<name>A0ABW1J2Z2_9PSEU</name>
<dbReference type="InterPro" id="IPR003718">
    <property type="entry name" value="OsmC/Ohr_fam"/>
</dbReference>
<dbReference type="Proteomes" id="UP001596302">
    <property type="component" value="Unassembled WGS sequence"/>
</dbReference>
<accession>A0ABW1J2Z2</accession>
<dbReference type="InterPro" id="IPR015946">
    <property type="entry name" value="KH_dom-like_a/b"/>
</dbReference>
<comment type="caution">
    <text evidence="1">The sequence shown here is derived from an EMBL/GenBank/DDBJ whole genome shotgun (WGS) entry which is preliminary data.</text>
</comment>
<dbReference type="PANTHER" id="PTHR35368">
    <property type="entry name" value="HYDROPEROXIDE REDUCTASE"/>
    <property type="match status" value="1"/>
</dbReference>
<dbReference type="Gene3D" id="3.30.300.20">
    <property type="match status" value="1"/>
</dbReference>
<dbReference type="RefSeq" id="WP_379585218.1">
    <property type="nucleotide sequence ID" value="NZ_JBHSQW010000026.1"/>
</dbReference>